<sequence>NEMPIFYKKLRTSNIYKEETSLSSGPSKSLLKQTKAQVLNSQEPKALSTQKTQEAYIVIDLKISKALNKENTDLVKNNNALFTSANNIYTEPQIKTKTAEKEPTEDTSKKLNNSLIENHIIDTNIIVNLLIILYNDSKAAKSSFISNNNNEFQLVVSKKKHKEFWS</sequence>
<dbReference type="Proteomes" id="UP000789759">
    <property type="component" value="Unassembled WGS sequence"/>
</dbReference>
<dbReference type="AlphaFoldDB" id="A0A9N8W8U5"/>
<dbReference type="EMBL" id="CAJVQA010000438">
    <property type="protein sequence ID" value="CAG8474729.1"/>
    <property type="molecule type" value="Genomic_DNA"/>
</dbReference>
<comment type="caution">
    <text evidence="1">The sequence shown here is derived from an EMBL/GenBank/DDBJ whole genome shotgun (WGS) entry which is preliminary data.</text>
</comment>
<feature type="non-terminal residue" evidence="1">
    <location>
        <position position="166"/>
    </location>
</feature>
<evidence type="ECO:0000313" key="2">
    <source>
        <dbReference type="Proteomes" id="UP000789759"/>
    </source>
</evidence>
<organism evidence="1 2">
    <name type="scientific">Cetraspora pellucida</name>
    <dbReference type="NCBI Taxonomy" id="1433469"/>
    <lineage>
        <taxon>Eukaryota</taxon>
        <taxon>Fungi</taxon>
        <taxon>Fungi incertae sedis</taxon>
        <taxon>Mucoromycota</taxon>
        <taxon>Glomeromycotina</taxon>
        <taxon>Glomeromycetes</taxon>
        <taxon>Diversisporales</taxon>
        <taxon>Gigasporaceae</taxon>
        <taxon>Cetraspora</taxon>
    </lineage>
</organism>
<reference evidence="1" key="1">
    <citation type="submission" date="2021-06" db="EMBL/GenBank/DDBJ databases">
        <authorList>
            <person name="Kallberg Y."/>
            <person name="Tangrot J."/>
            <person name="Rosling A."/>
        </authorList>
    </citation>
    <scope>NUCLEOTIDE SEQUENCE</scope>
    <source>
        <strain evidence="1">FL966</strain>
    </source>
</reference>
<proteinExistence type="predicted"/>
<gene>
    <name evidence="1" type="ORF">CPELLU_LOCUS1241</name>
</gene>
<accession>A0A9N8W8U5</accession>
<name>A0A9N8W8U5_9GLOM</name>
<keyword evidence="2" id="KW-1185">Reference proteome</keyword>
<evidence type="ECO:0000313" key="1">
    <source>
        <dbReference type="EMBL" id="CAG8474729.1"/>
    </source>
</evidence>
<protein>
    <submittedName>
        <fullName evidence="1">4803_t:CDS:1</fullName>
    </submittedName>
</protein>